<dbReference type="EMBL" id="JAOXLN010000003">
    <property type="protein sequence ID" value="MDZ5084862.1"/>
    <property type="molecule type" value="Genomic_DNA"/>
</dbReference>
<proteinExistence type="predicted"/>
<reference evidence="1 2" key="1">
    <citation type="journal article" date="2021" name="Chemosphere">
        <title>Bioballs carrying a syntrophic Rhodococcus and Mycolicibacterium consortium for simultaneous sorption and biodegradation of fuel oil in contaminated freshwater.</title>
        <authorList>
            <person name="Naloka K."/>
            <person name="Polrit D."/>
            <person name="Muangchinda C."/>
            <person name="Thoetkiattikul H."/>
            <person name="Pinyakong O."/>
        </authorList>
    </citation>
    <scope>NUCLEOTIDE SEQUENCE [LARGE SCALE GENOMIC DNA]</scope>
    <source>
        <strain evidence="1 2">J101</strain>
    </source>
</reference>
<protein>
    <submittedName>
        <fullName evidence="1">Undecaprenyl/decaprenyl-phosphate alpha-N-acetylglucosaminyl 1-phosphate transferase</fullName>
    </submittedName>
</protein>
<name>A0ACC6MDE3_MYCPF</name>
<evidence type="ECO:0000313" key="1">
    <source>
        <dbReference type="EMBL" id="MDZ5084862.1"/>
    </source>
</evidence>
<gene>
    <name evidence="1" type="ORF">OHX15_05625</name>
</gene>
<keyword evidence="2" id="KW-1185">Reference proteome</keyword>
<sequence length="427" mass="44561">MVAHGAAVIAAAQQAESLLVLAERPSPLAFSGHETLLALSDRGAGVPLRELALVGLTAAVITYLATGFVRVLATKWGAVAYPRERDVHLQPTPRMGGLAMYLGVVAAVLLASQLPALTRGFVYSSGMPAVVVAGGLIMLVGLIDDRWGLDALTKFAGQITAASVLVTMGVAWSVLYIPIGGVGTIVLDQVASILLTLALTVAIVNAMNFVDGLDGLAAGLGLITASAICLFSVGLLRDHGGDVLFYPPAVISVVLAGACLGFLPHNFHKARIFMGDSGSMLIGLMLAAASTTAAGPISQTAYGVRDVFALLSPFLLVVAVMFVPALDMLLAIIRRTRAGLSPFSPDKMHLHHRLLEIGHSHRRVVLLIYLWVGIVALGAASTIFFDPRDTAAVMGAAILVAVVVTLIPLLRRRNAAGEATSQSVYDR</sequence>
<evidence type="ECO:0000313" key="2">
    <source>
        <dbReference type="Proteomes" id="UP001289645"/>
    </source>
</evidence>
<accession>A0ACC6MDE3</accession>
<dbReference type="Proteomes" id="UP001289645">
    <property type="component" value="Unassembled WGS sequence"/>
</dbReference>
<organism evidence="1 2">
    <name type="scientific">Mycolicibacterium parafortuitum</name>
    <name type="common">Mycobacterium parafortuitum</name>
    <dbReference type="NCBI Taxonomy" id="39692"/>
    <lineage>
        <taxon>Bacteria</taxon>
        <taxon>Bacillati</taxon>
        <taxon>Actinomycetota</taxon>
        <taxon>Actinomycetes</taxon>
        <taxon>Mycobacteriales</taxon>
        <taxon>Mycobacteriaceae</taxon>
        <taxon>Mycolicibacterium</taxon>
    </lineage>
</organism>
<comment type="caution">
    <text evidence="1">The sequence shown here is derived from an EMBL/GenBank/DDBJ whole genome shotgun (WGS) entry which is preliminary data.</text>
</comment>
<keyword evidence="1" id="KW-0808">Transferase</keyword>